<organism evidence="3 4">
    <name type="scientific">Fructobacillus pseudoficulneus</name>
    <dbReference type="NCBI Taxonomy" id="220714"/>
    <lineage>
        <taxon>Bacteria</taxon>
        <taxon>Bacillati</taxon>
        <taxon>Bacillota</taxon>
        <taxon>Bacilli</taxon>
        <taxon>Lactobacillales</taxon>
        <taxon>Lactobacillaceae</taxon>
        <taxon>Fructobacillus</taxon>
    </lineage>
</organism>
<evidence type="ECO:0000313" key="4">
    <source>
        <dbReference type="Proteomes" id="UP000061227"/>
    </source>
</evidence>
<protein>
    <submittedName>
        <fullName evidence="3">Universal stress protein UspA</fullName>
    </submittedName>
</protein>
<evidence type="ECO:0000313" key="3">
    <source>
        <dbReference type="EMBL" id="GAP03176.1"/>
    </source>
</evidence>
<dbReference type="EMBL" id="DF968066">
    <property type="protein sequence ID" value="GAP03176.1"/>
    <property type="molecule type" value="Genomic_DNA"/>
</dbReference>
<dbReference type="Pfam" id="PF00582">
    <property type="entry name" value="Usp"/>
    <property type="match status" value="1"/>
</dbReference>
<proteinExistence type="inferred from homology"/>
<dbReference type="PANTHER" id="PTHR46268">
    <property type="entry name" value="STRESS RESPONSE PROTEIN NHAX"/>
    <property type="match status" value="1"/>
</dbReference>
<dbReference type="CDD" id="cd00293">
    <property type="entry name" value="USP-like"/>
    <property type="match status" value="1"/>
</dbReference>
<dbReference type="RefSeq" id="WP_059378603.1">
    <property type="nucleotide sequence ID" value="NZ_DF968066.1"/>
</dbReference>
<dbReference type="InterPro" id="IPR006015">
    <property type="entry name" value="Universal_stress_UspA"/>
</dbReference>
<dbReference type="InterPro" id="IPR006016">
    <property type="entry name" value="UspA"/>
</dbReference>
<comment type="similarity">
    <text evidence="1">Belongs to the universal stress protein A family.</text>
</comment>
<dbReference type="OrthoDB" id="9789668at2"/>
<dbReference type="PANTHER" id="PTHR46268:SF6">
    <property type="entry name" value="UNIVERSAL STRESS PROTEIN UP12"/>
    <property type="match status" value="1"/>
</dbReference>
<dbReference type="SUPFAM" id="SSF52402">
    <property type="entry name" value="Adenine nucleotide alpha hydrolases-like"/>
    <property type="match status" value="1"/>
</dbReference>
<dbReference type="AlphaFoldDB" id="A0A3F3GWW1"/>
<evidence type="ECO:0000259" key="2">
    <source>
        <dbReference type="Pfam" id="PF00582"/>
    </source>
</evidence>
<dbReference type="STRING" id="220714.SAMN05660469_0772"/>
<gene>
    <name evidence="3" type="ORF">FPFC_041740</name>
</gene>
<feature type="domain" description="UspA" evidence="2">
    <location>
        <begin position="5"/>
        <end position="145"/>
    </location>
</feature>
<keyword evidence="4" id="KW-1185">Reference proteome</keyword>
<evidence type="ECO:0000256" key="1">
    <source>
        <dbReference type="ARBA" id="ARBA00008791"/>
    </source>
</evidence>
<dbReference type="PRINTS" id="PR01438">
    <property type="entry name" value="UNVRSLSTRESS"/>
</dbReference>
<name>A0A3F3GWW1_9LACO</name>
<dbReference type="Proteomes" id="UP000061227">
    <property type="component" value="Unassembled WGS sequence"/>
</dbReference>
<dbReference type="Gene3D" id="3.40.50.620">
    <property type="entry name" value="HUPs"/>
    <property type="match status" value="1"/>
</dbReference>
<sequence length="146" mass="15856">MTAFYHNILVPVDGSKEAEAALNRAIALAKEGQNVRLTIANVIDTRAIQNISSFDNSMLDTMAEDSRQSLETYKKRAQDAGVTDVSYRIDYGSPRAMIADDLPEEIKADLIVIGATGLNAMERIVIGSVTAYVTHSAKIDVLVVRA</sequence>
<reference evidence="3 4" key="1">
    <citation type="journal article" date="2015" name="BMC Genomics">
        <title>Comparative genomics of Fructobacillus spp. and Leuconostoc spp. reveals niche-specific evolution of Fructobacillus spp.</title>
        <authorList>
            <person name="Endo A."/>
            <person name="Tanizawa Y."/>
            <person name="Tanaka N."/>
            <person name="Maeno S."/>
            <person name="Kumar H."/>
            <person name="Shiwa Y."/>
            <person name="Okada S."/>
            <person name="Yoshikawa H."/>
            <person name="Dicks L."/>
            <person name="Nakagawa J."/>
            <person name="Arita M."/>
        </authorList>
    </citation>
    <scope>NUCLEOTIDE SEQUENCE [LARGE SCALE GENOMIC DNA]</scope>
    <source>
        <strain evidence="3 4">DSM 15468</strain>
    </source>
</reference>
<accession>A0A3F3GWW1</accession>
<dbReference type="InterPro" id="IPR014729">
    <property type="entry name" value="Rossmann-like_a/b/a_fold"/>
</dbReference>